<organism evidence="1 2">
    <name type="scientific">Puccinia coronata f. sp. avenae</name>
    <dbReference type="NCBI Taxonomy" id="200324"/>
    <lineage>
        <taxon>Eukaryota</taxon>
        <taxon>Fungi</taxon>
        <taxon>Dikarya</taxon>
        <taxon>Basidiomycota</taxon>
        <taxon>Pucciniomycotina</taxon>
        <taxon>Pucciniomycetes</taxon>
        <taxon>Pucciniales</taxon>
        <taxon>Pucciniaceae</taxon>
        <taxon>Puccinia</taxon>
    </lineage>
</organism>
<dbReference type="AlphaFoldDB" id="A0A2N5V5J3"/>
<accession>A0A2N5V5J3</accession>
<dbReference type="Proteomes" id="UP000235392">
    <property type="component" value="Unassembled WGS sequence"/>
</dbReference>
<evidence type="ECO:0000313" key="1">
    <source>
        <dbReference type="EMBL" id="PLW45267.1"/>
    </source>
</evidence>
<proteinExistence type="predicted"/>
<gene>
    <name evidence="1" type="ORF">PCASD_03990</name>
</gene>
<dbReference type="EMBL" id="PGCI01000050">
    <property type="protein sequence ID" value="PLW45267.1"/>
    <property type="molecule type" value="Genomic_DNA"/>
</dbReference>
<comment type="caution">
    <text evidence="1">The sequence shown here is derived from an EMBL/GenBank/DDBJ whole genome shotgun (WGS) entry which is preliminary data.</text>
</comment>
<name>A0A2N5V5J3_9BASI</name>
<protein>
    <submittedName>
        <fullName evidence="1">Uncharacterized protein</fullName>
    </submittedName>
</protein>
<reference evidence="1 2" key="1">
    <citation type="submission" date="2017-11" db="EMBL/GenBank/DDBJ databases">
        <title>De novo assembly and phasing of dikaryotic genomes from two isolates of Puccinia coronata f. sp. avenae, the causal agent of oat crown rust.</title>
        <authorList>
            <person name="Miller M.E."/>
            <person name="Zhang Y."/>
            <person name="Omidvar V."/>
            <person name="Sperschneider J."/>
            <person name="Schwessinger B."/>
            <person name="Raley C."/>
            <person name="Palmer J.M."/>
            <person name="Garnica D."/>
            <person name="Upadhyaya N."/>
            <person name="Rathjen J."/>
            <person name="Taylor J.M."/>
            <person name="Park R.F."/>
            <person name="Dodds P.N."/>
            <person name="Hirsch C.D."/>
            <person name="Kianian S.F."/>
            <person name="Figueroa M."/>
        </authorList>
    </citation>
    <scope>NUCLEOTIDE SEQUENCE [LARGE SCALE GENOMIC DNA]</scope>
    <source>
        <strain evidence="1">12SD80</strain>
    </source>
</reference>
<evidence type="ECO:0000313" key="2">
    <source>
        <dbReference type="Proteomes" id="UP000235392"/>
    </source>
</evidence>
<sequence length="76" mass="8665">MLPNATQHLDGAAVEIFPMEAPKLRRHLTSGLRAPSPQKSHRHRQFFGGAGCMCVMVKDHVLHWRMYPKQDNVDLC</sequence>